<dbReference type="EC" id="1.2.4.1" evidence="3 10"/>
<evidence type="ECO:0000256" key="3">
    <source>
        <dbReference type="ARBA" id="ARBA00012281"/>
    </source>
</evidence>
<gene>
    <name evidence="10 12" type="primary">pdhA</name>
    <name evidence="12" type="ordered locus">HNE_1977</name>
</gene>
<evidence type="ECO:0000256" key="7">
    <source>
        <dbReference type="ARBA" id="ARBA00023317"/>
    </source>
</evidence>
<comment type="function">
    <text evidence="8">The pyruvate dehydrogenase complex catalyzes the overall conversion of pyruvate to acetyl-CoA and CO(2). It contains multiple copies of three enzymatic components: pyruvate dehydrogenase (E1), dihydrolipoamide acetyltransferase (E2) and lipoamide dehydrogenase (E3).</text>
</comment>
<sequence>MATKPKSAKKAPAKATKAEMLAFYREMLLIRRFEEKAGQLYGMGKIAGFCHLYIGQEAVVTGMQACLKEGDQVITGYRDHGHMLACQMDPKGVMAELTGRVGGYSRGKGGSMHMFSKEKNFYGGHGIVGAQVPLGTGLAFANKYRGNDNVSLAYFGDGAANQGQVYEAFNMASLWKLPVVYVIENNMYAMGTSVERHASEVELFKRGISFEIEGEEVDGMDVLAVREAGEKAVKHARAGKGPYILEMKTYRYRGHSMSDPAKYRKREEVDDIRSHHDPIEGLKGQILEQGHATEDELKKIDNEIKAIVKEAADFSLESPEPDASELWTDVLIEEAV</sequence>
<evidence type="ECO:0000256" key="1">
    <source>
        <dbReference type="ARBA" id="ARBA00001964"/>
    </source>
</evidence>
<protein>
    <recommendedName>
        <fullName evidence="4 10">Pyruvate dehydrogenase E1 component subunit alpha</fullName>
        <ecNumber evidence="3 10">1.2.4.1</ecNumber>
    </recommendedName>
</protein>
<evidence type="ECO:0000256" key="9">
    <source>
        <dbReference type="ARBA" id="ARBA00051231"/>
    </source>
</evidence>
<keyword evidence="5 10" id="KW-0560">Oxidoreductase</keyword>
<dbReference type="InterPro" id="IPR050642">
    <property type="entry name" value="PDH_E1_Alpha_Subunit"/>
</dbReference>
<name>Q0C0R6_HYPNA</name>
<keyword evidence="6 10" id="KW-0786">Thiamine pyrophosphate</keyword>
<comment type="catalytic activity">
    <reaction evidence="9 10">
        <text>N(6)-[(R)-lipoyl]-L-lysyl-[protein] + pyruvate + H(+) = N(6)-[(R)-S(8)-acetyldihydrolipoyl]-L-lysyl-[protein] + CO2</text>
        <dbReference type="Rhea" id="RHEA:19189"/>
        <dbReference type="Rhea" id="RHEA-COMP:10474"/>
        <dbReference type="Rhea" id="RHEA-COMP:10478"/>
        <dbReference type="ChEBI" id="CHEBI:15361"/>
        <dbReference type="ChEBI" id="CHEBI:15378"/>
        <dbReference type="ChEBI" id="CHEBI:16526"/>
        <dbReference type="ChEBI" id="CHEBI:83099"/>
        <dbReference type="ChEBI" id="CHEBI:83111"/>
        <dbReference type="EC" id="1.2.4.1"/>
    </reaction>
</comment>
<proteinExistence type="predicted"/>
<evidence type="ECO:0000256" key="6">
    <source>
        <dbReference type="ARBA" id="ARBA00023052"/>
    </source>
</evidence>
<comment type="cofactor">
    <cofactor evidence="1 10">
        <name>thiamine diphosphate</name>
        <dbReference type="ChEBI" id="CHEBI:58937"/>
    </cofactor>
</comment>
<dbReference type="RefSeq" id="WP_011646977.1">
    <property type="nucleotide sequence ID" value="NC_008358.1"/>
</dbReference>
<evidence type="ECO:0000313" key="12">
    <source>
        <dbReference type="EMBL" id="ABI77875.1"/>
    </source>
</evidence>
<dbReference type="InterPro" id="IPR029061">
    <property type="entry name" value="THDP-binding"/>
</dbReference>
<dbReference type="PANTHER" id="PTHR11516:SF60">
    <property type="entry name" value="PYRUVATE DEHYDROGENASE E1 COMPONENT SUBUNIT ALPHA"/>
    <property type="match status" value="1"/>
</dbReference>
<dbReference type="EMBL" id="CP000158">
    <property type="protein sequence ID" value="ABI77875.1"/>
    <property type="molecule type" value="Genomic_DNA"/>
</dbReference>
<dbReference type="HOGENOM" id="CLU_029393_5_2_5"/>
<dbReference type="eggNOG" id="COG1071">
    <property type="taxonomic scope" value="Bacteria"/>
</dbReference>
<evidence type="ECO:0000256" key="5">
    <source>
        <dbReference type="ARBA" id="ARBA00023002"/>
    </source>
</evidence>
<accession>Q0C0R6</accession>
<dbReference type="NCBIfam" id="TIGR03182">
    <property type="entry name" value="PDH_E1_alph_y"/>
    <property type="match status" value="1"/>
</dbReference>
<dbReference type="GO" id="GO:0006086">
    <property type="term" value="P:pyruvate decarboxylation to acetyl-CoA"/>
    <property type="evidence" value="ECO:0007669"/>
    <property type="project" value="InterPro"/>
</dbReference>
<evidence type="ECO:0000256" key="4">
    <source>
        <dbReference type="ARBA" id="ARBA00014159"/>
    </source>
</evidence>
<keyword evidence="7 10" id="KW-0670">Pyruvate</keyword>
<reference evidence="12 13" key="1">
    <citation type="journal article" date="2006" name="J. Bacteriol.">
        <title>Comparative genomic evidence for a close relationship between the dimorphic prosthecate bacteria Hyphomonas neptunium and Caulobacter crescentus.</title>
        <authorList>
            <person name="Badger J.H."/>
            <person name="Hoover T.R."/>
            <person name="Brun Y.V."/>
            <person name="Weiner R.M."/>
            <person name="Laub M.T."/>
            <person name="Alexandre G."/>
            <person name="Mrazek J."/>
            <person name="Ren Q."/>
            <person name="Paulsen I.T."/>
            <person name="Nelson K.E."/>
            <person name="Khouri H.M."/>
            <person name="Radune D."/>
            <person name="Sosa J."/>
            <person name="Dodson R.J."/>
            <person name="Sullivan S.A."/>
            <person name="Rosovitz M.J."/>
            <person name="Madupu R."/>
            <person name="Brinkac L.M."/>
            <person name="Durkin A.S."/>
            <person name="Daugherty S.C."/>
            <person name="Kothari S.P."/>
            <person name="Giglio M.G."/>
            <person name="Zhou L."/>
            <person name="Haft D.H."/>
            <person name="Selengut J.D."/>
            <person name="Davidsen T.M."/>
            <person name="Yang Q."/>
            <person name="Zafar N."/>
            <person name="Ward N.L."/>
        </authorList>
    </citation>
    <scope>NUCLEOTIDE SEQUENCE [LARGE SCALE GENOMIC DNA]</scope>
    <source>
        <strain evidence="12 13">ATCC 15444</strain>
    </source>
</reference>
<dbReference type="CDD" id="cd02000">
    <property type="entry name" value="TPP_E1_PDC_ADC_BCADC"/>
    <property type="match status" value="1"/>
</dbReference>
<evidence type="ECO:0000313" key="13">
    <source>
        <dbReference type="Proteomes" id="UP000001959"/>
    </source>
</evidence>
<dbReference type="InterPro" id="IPR001017">
    <property type="entry name" value="DH_E1"/>
</dbReference>
<dbReference type="STRING" id="228405.HNE_1977"/>
<comment type="subunit">
    <text evidence="2 10">Heterodimer of an alpha and a beta chain.</text>
</comment>
<evidence type="ECO:0000256" key="10">
    <source>
        <dbReference type="RuleBase" id="RU361139"/>
    </source>
</evidence>
<feature type="domain" description="Dehydrogenase E1 component" evidence="11">
    <location>
        <begin position="26"/>
        <end position="323"/>
    </location>
</feature>
<dbReference type="AlphaFoldDB" id="Q0C0R6"/>
<organism evidence="12 13">
    <name type="scientific">Hyphomonas neptunium (strain ATCC 15444)</name>
    <dbReference type="NCBI Taxonomy" id="228405"/>
    <lineage>
        <taxon>Bacteria</taxon>
        <taxon>Pseudomonadati</taxon>
        <taxon>Pseudomonadota</taxon>
        <taxon>Alphaproteobacteria</taxon>
        <taxon>Hyphomonadales</taxon>
        <taxon>Hyphomonadaceae</taxon>
        <taxon>Hyphomonas</taxon>
    </lineage>
</organism>
<evidence type="ECO:0000259" key="11">
    <source>
        <dbReference type="Pfam" id="PF00676"/>
    </source>
</evidence>
<dbReference type="InterPro" id="IPR017597">
    <property type="entry name" value="Pyrv_DH_E1_asu_subgrp-y"/>
</dbReference>
<evidence type="ECO:0000256" key="2">
    <source>
        <dbReference type="ARBA" id="ARBA00011870"/>
    </source>
</evidence>
<keyword evidence="13" id="KW-1185">Reference proteome</keyword>
<dbReference type="KEGG" id="hne:HNE_1977"/>
<dbReference type="PANTHER" id="PTHR11516">
    <property type="entry name" value="PYRUVATE DEHYDROGENASE E1 COMPONENT, ALPHA SUBUNIT BACTERIAL AND ORGANELLAR"/>
    <property type="match status" value="1"/>
</dbReference>
<dbReference type="Pfam" id="PF00676">
    <property type="entry name" value="E1_dh"/>
    <property type="match status" value="1"/>
</dbReference>
<dbReference type="Proteomes" id="UP000001959">
    <property type="component" value="Chromosome"/>
</dbReference>
<dbReference type="GO" id="GO:0004739">
    <property type="term" value="F:pyruvate dehydrogenase (acetyl-transferring) activity"/>
    <property type="evidence" value="ECO:0007669"/>
    <property type="project" value="UniProtKB-UniRule"/>
</dbReference>
<dbReference type="FunFam" id="3.40.50.970:FF:000013">
    <property type="entry name" value="Pyruvate dehydrogenase E1 component subunit alpha"/>
    <property type="match status" value="1"/>
</dbReference>
<dbReference type="Gene3D" id="3.40.50.970">
    <property type="match status" value="1"/>
</dbReference>
<dbReference type="SUPFAM" id="SSF52518">
    <property type="entry name" value="Thiamin diphosphate-binding fold (THDP-binding)"/>
    <property type="match status" value="1"/>
</dbReference>
<evidence type="ECO:0000256" key="8">
    <source>
        <dbReference type="ARBA" id="ARBA00025211"/>
    </source>
</evidence>